<evidence type="ECO:0000313" key="2">
    <source>
        <dbReference type="EMBL" id="CCG53497.1"/>
    </source>
</evidence>
<organism evidence="2 3">
    <name type="scientific">Flavobacterium indicum (strain DSM 17447 / CIP 109464 / GPTSA100-9)</name>
    <dbReference type="NCBI Taxonomy" id="1094466"/>
    <lineage>
        <taxon>Bacteria</taxon>
        <taxon>Pseudomonadati</taxon>
        <taxon>Bacteroidota</taxon>
        <taxon>Flavobacteriia</taxon>
        <taxon>Flavobacteriales</taxon>
        <taxon>Flavobacteriaceae</taxon>
        <taxon>Flavobacterium</taxon>
    </lineage>
</organism>
<dbReference type="NCBIfam" id="TIGR04193">
    <property type="entry name" value="SPASM_w_grasp"/>
    <property type="match status" value="1"/>
</dbReference>
<dbReference type="InterPro" id="IPR023885">
    <property type="entry name" value="4Fe4S-binding_SPASM_dom"/>
</dbReference>
<protein>
    <recommendedName>
        <fullName evidence="1">4Fe4S-binding SPASM domain-containing protein</fullName>
    </recommendedName>
</protein>
<feature type="domain" description="4Fe4S-binding SPASM" evidence="1">
    <location>
        <begin position="246"/>
        <end position="302"/>
    </location>
</feature>
<dbReference type="AlphaFoldDB" id="H8XSV5"/>
<reference evidence="3" key="2">
    <citation type="submission" date="2012-03" db="EMBL/GenBank/DDBJ databases">
        <title>Complete genome sequence of Flavobacterium indicum GPTSA100-9T, isolated from warm spring water.</title>
        <authorList>
            <person name="Barbier P."/>
            <person name="Houel A."/>
            <person name="Loux V."/>
            <person name="Poulain J."/>
            <person name="Bernardet J.-F."/>
            <person name="Touchon M."/>
            <person name="Duchaud E."/>
        </authorList>
    </citation>
    <scope>NUCLEOTIDE SEQUENCE [LARGE SCALE GENOMIC DNA]</scope>
    <source>
        <strain evidence="3">DSM 17447 / CIP 109464 / GPTSA100-9</strain>
    </source>
</reference>
<proteinExistence type="predicted"/>
<dbReference type="STRING" id="1094466.KQS_07745"/>
<dbReference type="eggNOG" id="COG0641">
    <property type="taxonomic scope" value="Bacteria"/>
</dbReference>
<dbReference type="InterPro" id="IPR013785">
    <property type="entry name" value="Aldolase_TIM"/>
</dbReference>
<accession>H8XSV5</accession>
<reference evidence="2 3" key="1">
    <citation type="journal article" date="2012" name="J. Bacteriol.">
        <title>Complete Genome Sequence of Flavobacterium indicum GPSTA100-9T, Isolated from Warm Spring Water.</title>
        <authorList>
            <person name="Barbier P."/>
            <person name="Houel A."/>
            <person name="Loux V."/>
            <person name="Poulain J."/>
            <person name="Bernardet J.F."/>
            <person name="Touchon M."/>
            <person name="Duchaud E."/>
        </authorList>
    </citation>
    <scope>NUCLEOTIDE SEQUENCE [LARGE SCALE GENOMIC DNA]</scope>
    <source>
        <strain evidence="3">DSM 17447 / CIP 109464 / GPTSA100-9</strain>
    </source>
</reference>
<dbReference type="KEGG" id="fin:KQS_07745"/>
<gene>
    <name evidence="2" type="ordered locus">KQS_07745</name>
</gene>
<dbReference type="SUPFAM" id="SSF102114">
    <property type="entry name" value="Radical SAM enzymes"/>
    <property type="match status" value="1"/>
</dbReference>
<dbReference type="Proteomes" id="UP000007599">
    <property type="component" value="Chromosome I"/>
</dbReference>
<dbReference type="InterPro" id="IPR026497">
    <property type="entry name" value="GRASP-with-SPASM"/>
</dbReference>
<keyword evidence="3" id="KW-1185">Reference proteome</keyword>
<dbReference type="HOGENOM" id="CLU_050370_0_0_10"/>
<dbReference type="RefSeq" id="WP_014388620.1">
    <property type="nucleotide sequence ID" value="NC_017025.1"/>
</dbReference>
<dbReference type="NCBIfam" id="TIGR04085">
    <property type="entry name" value="rSAM_more_4Fe4S"/>
    <property type="match status" value="1"/>
</dbReference>
<dbReference type="EMBL" id="HE774682">
    <property type="protein sequence ID" value="CCG53497.1"/>
    <property type="molecule type" value="Genomic_DNA"/>
</dbReference>
<evidence type="ECO:0000259" key="1">
    <source>
        <dbReference type="Pfam" id="PF13186"/>
    </source>
</evidence>
<sequence length="366" mass="43171">MNYFKLFSNCILTKGFNNSIILDIQRNKSFAIPNSMVDVIDLLNSKKSLDSVYNQYGKENKLIIDEYIEFLEINELGHFLNLNEFKNFPELSKEFETSNQISNTVLVFSDTLLLKAEKIALELQKMQCKFLQIIFFEEIVEDKFYSLLKDFNNKDFRSIEIIMKFNEKIFNSLLDIQNLNFSITKLIFHSSNENKIYEFSELVLFEVILTNEKIDTFKSCGKINFSNFKTNQKKVLESFNYNTCLHKKISIDEEGFIRNCPAIPKHFGNIKDTSLENPLNHPDFKKYWNVTKDMIDVCKDCEFRHICTDCRAYTERTHFEGDIDLSKPLKCGYNPYKNEWAEWSTNPLKQKAIEYYGMQELIKKDA</sequence>
<dbReference type="Pfam" id="PF13186">
    <property type="entry name" value="SPASM"/>
    <property type="match status" value="1"/>
</dbReference>
<dbReference type="PATRIC" id="fig|1094466.5.peg.1520"/>
<dbReference type="OrthoDB" id="1073749at2"/>
<name>H8XSV5_FLAIG</name>
<evidence type="ECO:0000313" key="3">
    <source>
        <dbReference type="Proteomes" id="UP000007599"/>
    </source>
</evidence>
<dbReference type="Gene3D" id="3.20.20.70">
    <property type="entry name" value="Aldolase class I"/>
    <property type="match status" value="1"/>
</dbReference>
<dbReference type="InterPro" id="IPR058240">
    <property type="entry name" value="rSAM_sf"/>
</dbReference>